<comment type="catalytic activity">
    <reaction evidence="8">
        <text>L-seryl-[protein] + ATP = O-phospho-L-seryl-[protein] + ADP + H(+)</text>
        <dbReference type="Rhea" id="RHEA:17989"/>
        <dbReference type="Rhea" id="RHEA-COMP:9863"/>
        <dbReference type="Rhea" id="RHEA-COMP:11604"/>
        <dbReference type="ChEBI" id="CHEBI:15378"/>
        <dbReference type="ChEBI" id="CHEBI:29999"/>
        <dbReference type="ChEBI" id="CHEBI:30616"/>
        <dbReference type="ChEBI" id="CHEBI:83421"/>
        <dbReference type="ChEBI" id="CHEBI:456216"/>
        <dbReference type="EC" id="2.7.11.1"/>
    </reaction>
</comment>
<dbReference type="InterPro" id="IPR011009">
    <property type="entry name" value="Kinase-like_dom_sf"/>
</dbReference>
<keyword evidence="2" id="KW-0723">Serine/threonine-protein kinase</keyword>
<keyword evidence="4 9" id="KW-0547">Nucleotide-binding</keyword>
<dbReference type="CDD" id="cd14335">
    <property type="entry name" value="UBA_SnRK1_plant"/>
    <property type="match status" value="1"/>
</dbReference>
<dbReference type="SUPFAM" id="SSF56112">
    <property type="entry name" value="Protein kinase-like (PK-like)"/>
    <property type="match status" value="1"/>
</dbReference>
<name>A0AAD1Y5I6_EUPCR</name>
<keyword evidence="6 9" id="KW-0067">ATP-binding</keyword>
<dbReference type="Pfam" id="PF02149">
    <property type="entry name" value="KA1"/>
    <property type="match status" value="1"/>
</dbReference>
<dbReference type="GO" id="GO:0005524">
    <property type="term" value="F:ATP binding"/>
    <property type="evidence" value="ECO:0007669"/>
    <property type="project" value="UniProtKB-UniRule"/>
</dbReference>
<dbReference type="FunFam" id="3.30.200.20:FF:000003">
    <property type="entry name" value="Non-specific serine/threonine protein kinase"/>
    <property type="match status" value="1"/>
</dbReference>
<keyword evidence="5" id="KW-0418">Kinase</keyword>
<evidence type="ECO:0000256" key="2">
    <source>
        <dbReference type="ARBA" id="ARBA00022527"/>
    </source>
</evidence>
<evidence type="ECO:0000256" key="3">
    <source>
        <dbReference type="ARBA" id="ARBA00022679"/>
    </source>
</evidence>
<dbReference type="InterPro" id="IPR001772">
    <property type="entry name" value="KA1_dom"/>
</dbReference>
<keyword evidence="3" id="KW-0808">Transferase</keyword>
<dbReference type="InterPro" id="IPR017441">
    <property type="entry name" value="Protein_kinase_ATP_BS"/>
</dbReference>
<evidence type="ECO:0000256" key="1">
    <source>
        <dbReference type="ARBA" id="ARBA00012513"/>
    </source>
</evidence>
<dbReference type="PROSITE" id="PS00108">
    <property type="entry name" value="PROTEIN_KINASE_ST"/>
    <property type="match status" value="1"/>
</dbReference>
<reference evidence="13" key="1">
    <citation type="submission" date="2023-07" db="EMBL/GenBank/DDBJ databases">
        <authorList>
            <consortium name="AG Swart"/>
            <person name="Singh M."/>
            <person name="Singh A."/>
            <person name="Seah K."/>
            <person name="Emmerich C."/>
        </authorList>
    </citation>
    <scope>NUCLEOTIDE SEQUENCE</scope>
    <source>
        <strain evidence="13">DP1</strain>
    </source>
</reference>
<evidence type="ECO:0000259" key="11">
    <source>
        <dbReference type="PROSITE" id="PS50011"/>
    </source>
</evidence>
<dbReference type="EC" id="2.7.11.1" evidence="1"/>
<evidence type="ECO:0000256" key="8">
    <source>
        <dbReference type="ARBA" id="ARBA00048679"/>
    </source>
</evidence>
<dbReference type="PROSITE" id="PS50032">
    <property type="entry name" value="KA1"/>
    <property type="match status" value="1"/>
</dbReference>
<feature type="compositionally biased region" description="Basic and acidic residues" evidence="10">
    <location>
        <begin position="449"/>
        <end position="470"/>
    </location>
</feature>
<dbReference type="GO" id="GO:0005737">
    <property type="term" value="C:cytoplasm"/>
    <property type="evidence" value="ECO:0007669"/>
    <property type="project" value="TreeGrafter"/>
</dbReference>
<sequence length="829" mass="94300">MSSGKKVKTKNIGHYVLGKTLGEGTFGKVKLGVHIYTGEKVAVKILEKDKIMEVADVERVAREIYILKLIRHPNIIQLYEIIETGKQLYLIMEYASGGELFEYIVNKGKVKEPEAAKFFHQIINGVNYLHNLGIVHRDLKPENLLLDHNKEIKIVDFGLSNTYKVGEKLKTACGSPCYAAPEMIAGKRYHGSNVDIWSCGVILFALVCGYLPFEDPNTAQLYKKILSGSFEIPKYVSTGARNLMKCILSTEPEKRYKAADVRQHPWFKQYNKGAVYIDRIDNEDIPINEEVLDLLEEYRFDKRLAAKYIRANKHNHETTTYYLLLKKYEKENPQKKKALQNSLQLMTDDQNMTQPPKYPQHLSVSQRVDADYFVKNQLNQTLPSGESKNNDSMSINKVIPTSANVPIHKVYLETSKAEQMAGINVSYDNSFNAIKKDIQLTVGRGQATQKEEMPADQSYHKAEKPKHIVDELPPNKPNEAIMISDYVKVNERGEKKETMTPHSNSKITKNSMGTSQNEANLNHTMPDEFNNSIGEVQPWQKLSASRVKEHYNDMNSSSFRRDSRDEKEKAARDIEKGYNAMRNTLKSKTKPVYKTNKPKTSINSYGVAVSKRRDNTTNNSYSSRPKTSNHYLNNIPSGAQTKKAQVKSFLTQSVDSQGKNSSVNPPAKKQSETYDHTRVAENSRTIGIDDASTSVRHKNINQTNFRTIQDQSSSVRESDILQSESITTPTEVTDDMKIYRGPFSVSCSTTKDPQATMNDMVRSLDMFSVSFQRLGKYFVKCQKSSIKFEMELTKMENLEFVYIVRILRTSGDITKYRDVASKILNAMKL</sequence>
<feature type="binding site" evidence="9">
    <location>
        <position position="44"/>
    </location>
    <ligand>
        <name>ATP</name>
        <dbReference type="ChEBI" id="CHEBI:30616"/>
    </ligand>
</feature>
<evidence type="ECO:0000256" key="10">
    <source>
        <dbReference type="SAM" id="MobiDB-lite"/>
    </source>
</evidence>
<dbReference type="AlphaFoldDB" id="A0AAD1Y5I6"/>
<comment type="catalytic activity">
    <reaction evidence="7">
        <text>L-threonyl-[protein] + ATP = O-phospho-L-threonyl-[protein] + ADP + H(+)</text>
        <dbReference type="Rhea" id="RHEA:46608"/>
        <dbReference type="Rhea" id="RHEA-COMP:11060"/>
        <dbReference type="Rhea" id="RHEA-COMP:11605"/>
        <dbReference type="ChEBI" id="CHEBI:15378"/>
        <dbReference type="ChEBI" id="CHEBI:30013"/>
        <dbReference type="ChEBI" id="CHEBI:30616"/>
        <dbReference type="ChEBI" id="CHEBI:61977"/>
        <dbReference type="ChEBI" id="CHEBI:456216"/>
        <dbReference type="EC" id="2.7.11.1"/>
    </reaction>
</comment>
<evidence type="ECO:0000259" key="12">
    <source>
        <dbReference type="PROSITE" id="PS50032"/>
    </source>
</evidence>
<evidence type="ECO:0000256" key="6">
    <source>
        <dbReference type="ARBA" id="ARBA00022840"/>
    </source>
</evidence>
<dbReference type="GO" id="GO:0004674">
    <property type="term" value="F:protein serine/threonine kinase activity"/>
    <property type="evidence" value="ECO:0007669"/>
    <property type="project" value="UniProtKB-KW"/>
</dbReference>
<dbReference type="Gene3D" id="3.30.310.80">
    <property type="entry name" value="Kinase associated domain 1, KA1"/>
    <property type="match status" value="1"/>
</dbReference>
<dbReference type="SMART" id="SM00220">
    <property type="entry name" value="S_TKc"/>
    <property type="match status" value="1"/>
</dbReference>
<protein>
    <recommendedName>
        <fullName evidence="1">non-specific serine/threonine protein kinase</fullName>
        <ecNumber evidence="1">2.7.11.1</ecNumber>
    </recommendedName>
</protein>
<dbReference type="EMBL" id="CAMPGE010027971">
    <property type="protein sequence ID" value="CAI2385543.1"/>
    <property type="molecule type" value="Genomic_DNA"/>
</dbReference>
<dbReference type="FunFam" id="1.10.510.10:FF:000740">
    <property type="entry name" value="SNF1-related protein kinase, putative"/>
    <property type="match status" value="1"/>
</dbReference>
<dbReference type="SUPFAM" id="SSF103243">
    <property type="entry name" value="KA1-like"/>
    <property type="match status" value="1"/>
</dbReference>
<feature type="region of interest" description="Disordered" evidence="10">
    <location>
        <begin position="494"/>
        <end position="517"/>
    </location>
</feature>
<evidence type="ECO:0000256" key="5">
    <source>
        <dbReference type="ARBA" id="ARBA00022777"/>
    </source>
</evidence>
<dbReference type="Gene3D" id="1.10.510.10">
    <property type="entry name" value="Transferase(Phosphotransferase) domain 1"/>
    <property type="match status" value="1"/>
</dbReference>
<feature type="region of interest" description="Disordered" evidence="10">
    <location>
        <begin position="591"/>
        <end position="680"/>
    </location>
</feature>
<feature type="compositionally biased region" description="Basic and acidic residues" evidence="10">
    <location>
        <begin position="559"/>
        <end position="571"/>
    </location>
</feature>
<evidence type="ECO:0000256" key="7">
    <source>
        <dbReference type="ARBA" id="ARBA00047899"/>
    </source>
</evidence>
<dbReference type="CDD" id="cd14003">
    <property type="entry name" value="STKc_AMPK-like"/>
    <property type="match status" value="1"/>
</dbReference>
<dbReference type="InterPro" id="IPR000719">
    <property type="entry name" value="Prot_kinase_dom"/>
</dbReference>
<dbReference type="InterPro" id="IPR028375">
    <property type="entry name" value="KA1/Ssp2_C"/>
</dbReference>
<feature type="domain" description="KA1" evidence="12">
    <location>
        <begin position="779"/>
        <end position="829"/>
    </location>
</feature>
<feature type="domain" description="Protein kinase" evidence="11">
    <location>
        <begin position="15"/>
        <end position="267"/>
    </location>
</feature>
<feature type="compositionally biased region" description="Polar residues" evidence="10">
    <location>
        <begin position="500"/>
        <end position="517"/>
    </location>
</feature>
<evidence type="ECO:0000313" key="13">
    <source>
        <dbReference type="EMBL" id="CAI2385543.1"/>
    </source>
</evidence>
<organism evidence="13 14">
    <name type="scientific">Euplotes crassus</name>
    <dbReference type="NCBI Taxonomy" id="5936"/>
    <lineage>
        <taxon>Eukaryota</taxon>
        <taxon>Sar</taxon>
        <taxon>Alveolata</taxon>
        <taxon>Ciliophora</taxon>
        <taxon>Intramacronucleata</taxon>
        <taxon>Spirotrichea</taxon>
        <taxon>Hypotrichia</taxon>
        <taxon>Euplotida</taxon>
        <taxon>Euplotidae</taxon>
        <taxon>Moneuplotes</taxon>
    </lineage>
</organism>
<evidence type="ECO:0000256" key="9">
    <source>
        <dbReference type="PROSITE-ProRule" id="PRU10141"/>
    </source>
</evidence>
<comment type="caution">
    <text evidence="13">The sequence shown here is derived from an EMBL/GenBank/DDBJ whole genome shotgun (WGS) entry which is preliminary data.</text>
</comment>
<dbReference type="PROSITE" id="PS50011">
    <property type="entry name" value="PROTEIN_KINASE_DOM"/>
    <property type="match status" value="1"/>
</dbReference>
<dbReference type="InterPro" id="IPR008271">
    <property type="entry name" value="Ser/Thr_kinase_AS"/>
</dbReference>
<evidence type="ECO:0000256" key="4">
    <source>
        <dbReference type="ARBA" id="ARBA00022741"/>
    </source>
</evidence>
<gene>
    <name evidence="13" type="ORF">ECRASSUSDP1_LOCUS27118</name>
</gene>
<dbReference type="PANTHER" id="PTHR24346">
    <property type="entry name" value="MAP/MICROTUBULE AFFINITY-REGULATING KINASE"/>
    <property type="match status" value="1"/>
</dbReference>
<feature type="compositionally biased region" description="Polar residues" evidence="10">
    <location>
        <begin position="616"/>
        <end position="664"/>
    </location>
</feature>
<dbReference type="PROSITE" id="PS00107">
    <property type="entry name" value="PROTEIN_KINASE_ATP"/>
    <property type="match status" value="1"/>
</dbReference>
<proteinExistence type="predicted"/>
<feature type="region of interest" description="Disordered" evidence="10">
    <location>
        <begin position="449"/>
        <end position="477"/>
    </location>
</feature>
<dbReference type="GO" id="GO:0035556">
    <property type="term" value="P:intracellular signal transduction"/>
    <property type="evidence" value="ECO:0007669"/>
    <property type="project" value="TreeGrafter"/>
</dbReference>
<keyword evidence="14" id="KW-1185">Reference proteome</keyword>
<evidence type="ECO:0000313" key="14">
    <source>
        <dbReference type="Proteomes" id="UP001295684"/>
    </source>
</evidence>
<dbReference type="PANTHER" id="PTHR24346:SF82">
    <property type="entry name" value="KP78A-RELATED"/>
    <property type="match status" value="1"/>
</dbReference>
<accession>A0AAD1Y5I6</accession>
<dbReference type="Pfam" id="PF00069">
    <property type="entry name" value="Pkinase"/>
    <property type="match status" value="1"/>
</dbReference>
<dbReference type="Proteomes" id="UP001295684">
    <property type="component" value="Unassembled WGS sequence"/>
</dbReference>
<feature type="compositionally biased region" description="Basic and acidic residues" evidence="10">
    <location>
        <begin position="669"/>
        <end position="680"/>
    </location>
</feature>
<feature type="region of interest" description="Disordered" evidence="10">
    <location>
        <begin position="550"/>
        <end position="571"/>
    </location>
</feature>